<dbReference type="PANTHER" id="PTHR22951:SF97">
    <property type="entry name" value="ENTH DOMAIN-CONTAINING PROTEIN"/>
    <property type="match status" value="1"/>
</dbReference>
<dbReference type="GO" id="GO:0005794">
    <property type="term" value="C:Golgi apparatus"/>
    <property type="evidence" value="ECO:0007669"/>
    <property type="project" value="UniProtKB-SubCell"/>
</dbReference>
<proteinExistence type="predicted"/>
<protein>
    <recommendedName>
        <fullName evidence="9">ENTH domain-containing protein</fullName>
    </recommendedName>
</protein>
<dbReference type="PANTHER" id="PTHR22951">
    <property type="entry name" value="CLATHRIN ASSEMBLY PROTEIN"/>
    <property type="match status" value="1"/>
</dbReference>
<accession>A0A6A6MXR2</accession>
<evidence type="ECO:0000256" key="3">
    <source>
        <dbReference type="ARBA" id="ARBA00004600"/>
    </source>
</evidence>
<evidence type="ECO:0000256" key="8">
    <source>
        <dbReference type="ARBA" id="ARBA00023329"/>
    </source>
</evidence>
<dbReference type="InterPro" id="IPR048050">
    <property type="entry name" value="ANTH_N_plant"/>
</dbReference>
<dbReference type="SUPFAM" id="SSF48464">
    <property type="entry name" value="ENTH/VHS domain"/>
    <property type="match status" value="1"/>
</dbReference>
<evidence type="ECO:0000259" key="9">
    <source>
        <dbReference type="PROSITE" id="PS50942"/>
    </source>
</evidence>
<comment type="subcellular location">
    <subcellularLocation>
        <location evidence="1">Cytoplasmic vesicle</location>
        <location evidence="1">Clathrin-coated vesicle</location>
    </subcellularLocation>
    <subcellularLocation>
        <location evidence="2">Golgi apparatus</location>
    </subcellularLocation>
    <subcellularLocation>
        <location evidence="3">Membrane</location>
        <location evidence="3">Clathrin-coated pit</location>
    </subcellularLocation>
</comment>
<name>A0A6A6MXR2_HEVBR</name>
<dbReference type="GO" id="GO:0006900">
    <property type="term" value="P:vesicle budding from membrane"/>
    <property type="evidence" value="ECO:0007669"/>
    <property type="project" value="TreeGrafter"/>
</dbReference>
<dbReference type="GO" id="GO:0030136">
    <property type="term" value="C:clathrin-coated vesicle"/>
    <property type="evidence" value="ECO:0007669"/>
    <property type="project" value="UniProtKB-SubCell"/>
</dbReference>
<keyword evidence="7" id="KW-0168">Coated pit</keyword>
<dbReference type="InterPro" id="IPR013809">
    <property type="entry name" value="ENTH"/>
</dbReference>
<keyword evidence="6" id="KW-0472">Membrane</keyword>
<dbReference type="GO" id="GO:0048268">
    <property type="term" value="P:clathrin coat assembly"/>
    <property type="evidence" value="ECO:0007669"/>
    <property type="project" value="InterPro"/>
</dbReference>
<dbReference type="GO" id="GO:0005545">
    <property type="term" value="F:1-phosphatidylinositol binding"/>
    <property type="evidence" value="ECO:0007669"/>
    <property type="project" value="InterPro"/>
</dbReference>
<dbReference type="Gene3D" id="1.20.58.150">
    <property type="entry name" value="ANTH domain"/>
    <property type="match status" value="1"/>
</dbReference>
<dbReference type="PROSITE" id="PS50942">
    <property type="entry name" value="ENTH"/>
    <property type="match status" value="1"/>
</dbReference>
<dbReference type="Pfam" id="PF07651">
    <property type="entry name" value="ANTH"/>
    <property type="match status" value="1"/>
</dbReference>
<dbReference type="CDD" id="cd03564">
    <property type="entry name" value="ANTH_N"/>
    <property type="match status" value="1"/>
</dbReference>
<dbReference type="GO" id="GO:0005905">
    <property type="term" value="C:clathrin-coated pit"/>
    <property type="evidence" value="ECO:0007669"/>
    <property type="project" value="UniProtKB-SubCell"/>
</dbReference>
<dbReference type="GO" id="GO:0000149">
    <property type="term" value="F:SNARE binding"/>
    <property type="evidence" value="ECO:0007669"/>
    <property type="project" value="TreeGrafter"/>
</dbReference>
<evidence type="ECO:0000256" key="7">
    <source>
        <dbReference type="ARBA" id="ARBA00023176"/>
    </source>
</evidence>
<evidence type="ECO:0000256" key="6">
    <source>
        <dbReference type="ARBA" id="ARBA00023136"/>
    </source>
</evidence>
<dbReference type="InterPro" id="IPR014712">
    <property type="entry name" value="ANTH_dom_sf"/>
</dbReference>
<comment type="caution">
    <text evidence="10">The sequence shown here is derived from an EMBL/GenBank/DDBJ whole genome shotgun (WGS) entry which is preliminary data.</text>
</comment>
<dbReference type="InterPro" id="IPR008942">
    <property type="entry name" value="ENTH_VHS"/>
</dbReference>
<dbReference type="Proteomes" id="UP000467840">
    <property type="component" value="Chromosome 6"/>
</dbReference>
<reference evidence="10 11" key="1">
    <citation type="journal article" date="2020" name="Mol. Plant">
        <title>The Chromosome-Based Rubber Tree Genome Provides New Insights into Spurge Genome Evolution and Rubber Biosynthesis.</title>
        <authorList>
            <person name="Liu J."/>
            <person name="Shi C."/>
            <person name="Shi C.C."/>
            <person name="Li W."/>
            <person name="Zhang Q.J."/>
            <person name="Zhang Y."/>
            <person name="Li K."/>
            <person name="Lu H.F."/>
            <person name="Shi C."/>
            <person name="Zhu S.T."/>
            <person name="Xiao Z.Y."/>
            <person name="Nan H."/>
            <person name="Yue Y."/>
            <person name="Zhu X.G."/>
            <person name="Wu Y."/>
            <person name="Hong X.N."/>
            <person name="Fan G.Y."/>
            <person name="Tong Y."/>
            <person name="Zhang D."/>
            <person name="Mao C.L."/>
            <person name="Liu Y.L."/>
            <person name="Hao S.J."/>
            <person name="Liu W.Q."/>
            <person name="Lv M.Q."/>
            <person name="Zhang H.B."/>
            <person name="Liu Y."/>
            <person name="Hu-Tang G.R."/>
            <person name="Wang J.P."/>
            <person name="Wang J.H."/>
            <person name="Sun Y.H."/>
            <person name="Ni S.B."/>
            <person name="Chen W.B."/>
            <person name="Zhang X.C."/>
            <person name="Jiao Y.N."/>
            <person name="Eichler E.E."/>
            <person name="Li G.H."/>
            <person name="Liu X."/>
            <person name="Gao L.Z."/>
        </authorList>
    </citation>
    <scope>NUCLEOTIDE SEQUENCE [LARGE SCALE GENOMIC DNA]</scope>
    <source>
        <strain evidence="11">cv. GT1</strain>
        <tissue evidence="10">Leaf</tissue>
    </source>
</reference>
<keyword evidence="4" id="KW-0254">Endocytosis</keyword>
<dbReference type="InterPro" id="IPR045192">
    <property type="entry name" value="AP180-like"/>
</dbReference>
<dbReference type="SUPFAM" id="SSF89009">
    <property type="entry name" value="GAT-like domain"/>
    <property type="match status" value="1"/>
</dbReference>
<evidence type="ECO:0000256" key="2">
    <source>
        <dbReference type="ARBA" id="ARBA00004555"/>
    </source>
</evidence>
<keyword evidence="11" id="KW-1185">Reference proteome</keyword>
<dbReference type="FunFam" id="1.20.58.150:FF:000005">
    <property type="entry name" value="putative clathrin assembly protein At2g25430"/>
    <property type="match status" value="1"/>
</dbReference>
<keyword evidence="8" id="KW-0968">Cytoplasmic vesicle</keyword>
<keyword evidence="5" id="KW-0333">Golgi apparatus</keyword>
<dbReference type="GO" id="GO:0032050">
    <property type="term" value="F:clathrin heavy chain binding"/>
    <property type="evidence" value="ECO:0007669"/>
    <property type="project" value="TreeGrafter"/>
</dbReference>
<organism evidence="10 11">
    <name type="scientific">Hevea brasiliensis</name>
    <name type="common">Para rubber tree</name>
    <name type="synonym">Siphonia brasiliensis</name>
    <dbReference type="NCBI Taxonomy" id="3981"/>
    <lineage>
        <taxon>Eukaryota</taxon>
        <taxon>Viridiplantae</taxon>
        <taxon>Streptophyta</taxon>
        <taxon>Embryophyta</taxon>
        <taxon>Tracheophyta</taxon>
        <taxon>Spermatophyta</taxon>
        <taxon>Magnoliopsida</taxon>
        <taxon>eudicotyledons</taxon>
        <taxon>Gunneridae</taxon>
        <taxon>Pentapetalae</taxon>
        <taxon>rosids</taxon>
        <taxon>fabids</taxon>
        <taxon>Malpighiales</taxon>
        <taxon>Euphorbiaceae</taxon>
        <taxon>Crotonoideae</taxon>
        <taxon>Micrandreae</taxon>
        <taxon>Hevea</taxon>
    </lineage>
</organism>
<evidence type="ECO:0000256" key="1">
    <source>
        <dbReference type="ARBA" id="ARBA00004132"/>
    </source>
</evidence>
<dbReference type="SMART" id="SM00273">
    <property type="entry name" value="ENTH"/>
    <property type="match status" value="1"/>
</dbReference>
<gene>
    <name evidence="10" type="ORF">GH714_008811</name>
</gene>
<evidence type="ECO:0000313" key="10">
    <source>
        <dbReference type="EMBL" id="KAF2316963.1"/>
    </source>
</evidence>
<evidence type="ECO:0000256" key="5">
    <source>
        <dbReference type="ARBA" id="ARBA00023034"/>
    </source>
</evidence>
<dbReference type="EMBL" id="JAAGAX010000004">
    <property type="protein sequence ID" value="KAF2316963.1"/>
    <property type="molecule type" value="Genomic_DNA"/>
</dbReference>
<dbReference type="Gene3D" id="1.25.40.90">
    <property type="match status" value="1"/>
</dbReference>
<evidence type="ECO:0000256" key="4">
    <source>
        <dbReference type="ARBA" id="ARBA00022583"/>
    </source>
</evidence>
<dbReference type="GO" id="GO:0072583">
    <property type="term" value="P:clathrin-dependent endocytosis"/>
    <property type="evidence" value="ECO:0007669"/>
    <property type="project" value="InterPro"/>
</dbReference>
<feature type="domain" description="ENTH" evidence="9">
    <location>
        <begin position="28"/>
        <end position="166"/>
    </location>
</feature>
<sequence>MAASGNTQQSLRRAIGALKDSTKVGLAKVNSENKELDVALVKATNHDEILAKEKHIMTIFSALSASSPRADVTYCINGLTKRLAKTHNWTVALKTLIVIHRALREVDHTFREELINFSKGKRLMLNLSHFRDDSSPHAWDYSAWVRAYALYLEEHLECFCVLKYDIRKNPSRTKELDIPDVLEQLPAMQQLLLRLLACKPQGMAVHNSLIHYALSIVAGESVKLYVAITDGVLNNDFILSHYFEMERHDAIRALEIYKKAVSQGEKLSEFFEMCRSVDFGRQQKFIKIKMPPASFLTAMEDYVAEAPHVLAFEWIQISEDEDGTPREVSTPHATLLIDYKHVDVKEKSNVCLRSSDPTKSNQSETTTATLFFTDLLGLDELTQEASEMDDKNSPAFTSVTSDDLLNCETSINSTFQTTGWELALVTAPSSDGVAAGGLDKLTLESLYDGAMATGMNQKSACQIGQMAPNPFDSLDNNQDPFYAPSDTVPATNTQTIAISEEQTFLMMQQQKQQQQQLPVIDFDTNSTNPFGNPFVDDNNVPNSFGGDNNVSFHHPQEF</sequence>
<dbReference type="GO" id="GO:0005546">
    <property type="term" value="F:phosphatidylinositol-4,5-bisphosphate binding"/>
    <property type="evidence" value="ECO:0007669"/>
    <property type="project" value="TreeGrafter"/>
</dbReference>
<dbReference type="AlphaFoldDB" id="A0A6A6MXR2"/>
<evidence type="ECO:0000313" key="11">
    <source>
        <dbReference type="Proteomes" id="UP000467840"/>
    </source>
</evidence>
<dbReference type="InterPro" id="IPR011417">
    <property type="entry name" value="ANTH_dom"/>
</dbReference>